<dbReference type="GO" id="GO:0003713">
    <property type="term" value="F:transcription coactivator activity"/>
    <property type="evidence" value="ECO:0007669"/>
    <property type="project" value="InterPro"/>
</dbReference>
<evidence type="ECO:0000313" key="5">
    <source>
        <dbReference type="Proteomes" id="UP001054945"/>
    </source>
</evidence>
<name>A0AAV4N253_CAEEX</name>
<dbReference type="GO" id="GO:0032870">
    <property type="term" value="P:cellular response to hormone stimulus"/>
    <property type="evidence" value="ECO:0007669"/>
    <property type="project" value="TreeGrafter"/>
</dbReference>
<dbReference type="GO" id="GO:0016922">
    <property type="term" value="F:nuclear receptor binding"/>
    <property type="evidence" value="ECO:0007669"/>
    <property type="project" value="TreeGrafter"/>
</dbReference>
<evidence type="ECO:0000256" key="1">
    <source>
        <dbReference type="SAM" id="MobiDB-lite"/>
    </source>
</evidence>
<protein>
    <submittedName>
        <fullName evidence="4">Nuclear receptor coactivator 3</fullName>
    </submittedName>
</protein>
<feature type="domain" description="PAS" evidence="2">
    <location>
        <begin position="236"/>
        <end position="290"/>
    </location>
</feature>
<dbReference type="InterPro" id="IPR017426">
    <property type="entry name" value="Nuclear_rcpt_coactivator"/>
</dbReference>
<keyword evidence="4" id="KW-0675">Receptor</keyword>
<dbReference type="GO" id="GO:0045944">
    <property type="term" value="P:positive regulation of transcription by RNA polymerase II"/>
    <property type="evidence" value="ECO:0007669"/>
    <property type="project" value="TreeGrafter"/>
</dbReference>
<keyword evidence="5" id="KW-1185">Reference proteome</keyword>
<evidence type="ECO:0000313" key="4">
    <source>
        <dbReference type="EMBL" id="GIX78793.1"/>
    </source>
</evidence>
<feature type="compositionally biased region" description="Polar residues" evidence="1">
    <location>
        <begin position="493"/>
        <end position="506"/>
    </location>
</feature>
<dbReference type="InterPro" id="IPR011598">
    <property type="entry name" value="bHLH_dom"/>
</dbReference>
<gene>
    <name evidence="4" type="primary">NCOA3</name>
    <name evidence="4" type="ORF">CEXT_220731</name>
</gene>
<reference evidence="4 5" key="1">
    <citation type="submission" date="2021-06" db="EMBL/GenBank/DDBJ databases">
        <title>Caerostris extrusa draft genome.</title>
        <authorList>
            <person name="Kono N."/>
            <person name="Arakawa K."/>
        </authorList>
    </citation>
    <scope>NUCLEOTIDE SEQUENCE [LARGE SCALE GENOMIC DNA]</scope>
</reference>
<dbReference type="SUPFAM" id="SSF47459">
    <property type="entry name" value="HLH, helix-loop-helix DNA-binding domain"/>
    <property type="match status" value="1"/>
</dbReference>
<organism evidence="4 5">
    <name type="scientific">Caerostris extrusa</name>
    <name type="common">Bark spider</name>
    <name type="synonym">Caerostris bankana</name>
    <dbReference type="NCBI Taxonomy" id="172846"/>
    <lineage>
        <taxon>Eukaryota</taxon>
        <taxon>Metazoa</taxon>
        <taxon>Ecdysozoa</taxon>
        <taxon>Arthropoda</taxon>
        <taxon>Chelicerata</taxon>
        <taxon>Arachnida</taxon>
        <taxon>Araneae</taxon>
        <taxon>Araneomorphae</taxon>
        <taxon>Entelegynae</taxon>
        <taxon>Araneoidea</taxon>
        <taxon>Araneidae</taxon>
        <taxon>Caerostris</taxon>
    </lineage>
</organism>
<dbReference type="EMBL" id="BPLR01002869">
    <property type="protein sequence ID" value="GIX78793.1"/>
    <property type="molecule type" value="Genomic_DNA"/>
</dbReference>
<feature type="domain" description="BHLH" evidence="3">
    <location>
        <begin position="21"/>
        <end position="78"/>
    </location>
</feature>
<dbReference type="Proteomes" id="UP001054945">
    <property type="component" value="Unassembled WGS sequence"/>
</dbReference>
<feature type="compositionally biased region" description="Polar residues" evidence="1">
    <location>
        <begin position="464"/>
        <end position="484"/>
    </location>
</feature>
<dbReference type="Pfam" id="PF14598">
    <property type="entry name" value="PAS_11"/>
    <property type="match status" value="1"/>
</dbReference>
<dbReference type="SMART" id="SM00353">
    <property type="entry name" value="HLH"/>
    <property type="match status" value="1"/>
</dbReference>
<dbReference type="InterPro" id="IPR035965">
    <property type="entry name" value="PAS-like_dom_sf"/>
</dbReference>
<dbReference type="SUPFAM" id="SSF55785">
    <property type="entry name" value="PYP-like sensor domain (PAS domain)"/>
    <property type="match status" value="2"/>
</dbReference>
<dbReference type="InterPro" id="IPR000014">
    <property type="entry name" value="PAS"/>
</dbReference>
<dbReference type="AlphaFoldDB" id="A0AAV4N253"/>
<dbReference type="CDD" id="cd00130">
    <property type="entry name" value="PAS"/>
    <property type="match status" value="2"/>
</dbReference>
<dbReference type="GO" id="GO:0046983">
    <property type="term" value="F:protein dimerization activity"/>
    <property type="evidence" value="ECO:0007669"/>
    <property type="project" value="InterPro"/>
</dbReference>
<accession>A0AAV4N253</accession>
<sequence length="961" mass="105208">MMSLAPLAGNKKKKKSESKPHSQINKCLNEKRRREQENIHIEELAELVSASPSDMSSLSCKPDKCAILKETVNQIRSQKTSPENELCEELQESEALGGFLFVISSEGKVEFVTENISAFLNYTQEEILEKNIYDFIHPGDRSVFSSNLLLLLPIGNGRDWSSDNSCNKPSKGSRKSFNCRLQVKQESDIKMENKQDQYENMNITAQYSLVPFIGCRVDAEEKRIEINQIEQFSTRIDRDGKVTVIDANSLSSPIQQYFGKDLMGAFIVEFCHPNDVTILKQHLKETIETGSAVCAPYRFRIGPERYARVKTKSKYFPSPDVENIASNHCIIRDNGSSNLNLESQRSISSPSSVASTSSGGPGSVSDSSTSLNGSTVLSPLSLSNPYGNFPNSLNTSNAIEIINDLHGMDIFPDSNWNLEPGSSQSKESDCASVASFVSSPQTAPLSNRSETSIAASPTNSAFVTGLTSNRNGSSVPSPVLQNRAPTPYGGSCYSPSAAQQSTSGRSSPPRALSTKSDSLNSSSTNISGISNISQGIQGDRQQYDMKANQKLRNLLTQSSDISASRQNINRQISRDDMTMFVSHTLENSTRIIPQQSNPGTSNTLLLGLLKEEDGEVPVEPIYKYRETAGPSSLLNSGTCKRSEKTMQQKEGNYMLKTLLNSNDNDKLHHKNEPHHKNDFIQQLLTSNNLSSKISLQNDRLLQSGASNSLVTENSVPKLVSRQANAPFIADMNNVLKRKSEDKSNGEHSSKKLAVVLIMLIWLAKNQMLAEMLAAKAPATTTVPTSIASSLKAQLPQDKLPKHLEKKLVHTPYTAGSLSATTSSLVFTSTAPTVQRDIVTSDARGHVMQQQPSQLSVPTALRTVLNQQQQQQQQQQQLSNKYEDLLFTKTVGSDLVDVQQISEPKPVSVPSSMAAFTQLLTALNTTSTNNNQMAITIADNSVSASLSSLLSDNTLYGTNFFT</sequence>
<dbReference type="PANTHER" id="PTHR10684:SF4">
    <property type="entry name" value="TAIMAN, ISOFORM G"/>
    <property type="match status" value="1"/>
</dbReference>
<dbReference type="Pfam" id="PF23172">
    <property type="entry name" value="bHLH_NCOA"/>
    <property type="match status" value="1"/>
</dbReference>
<dbReference type="GO" id="GO:0005634">
    <property type="term" value="C:nucleus"/>
    <property type="evidence" value="ECO:0007669"/>
    <property type="project" value="InterPro"/>
</dbReference>
<dbReference type="InterPro" id="IPR036638">
    <property type="entry name" value="HLH_DNA-bd_sf"/>
</dbReference>
<dbReference type="Pfam" id="PF00989">
    <property type="entry name" value="PAS"/>
    <property type="match status" value="1"/>
</dbReference>
<dbReference type="Gene3D" id="3.30.450.20">
    <property type="entry name" value="PAS domain"/>
    <property type="match status" value="2"/>
</dbReference>
<feature type="region of interest" description="Disordered" evidence="1">
    <location>
        <begin position="464"/>
        <end position="537"/>
    </location>
</feature>
<comment type="caution">
    <text evidence="4">The sequence shown here is derived from an EMBL/GenBank/DDBJ whole genome shotgun (WGS) entry which is preliminary data.</text>
</comment>
<dbReference type="PANTHER" id="PTHR10684">
    <property type="entry name" value="NUCLEAR RECEPTOR COACTIVATOR"/>
    <property type="match status" value="1"/>
</dbReference>
<feature type="region of interest" description="Disordered" evidence="1">
    <location>
        <begin position="341"/>
        <end position="370"/>
    </location>
</feature>
<dbReference type="CDD" id="cd11439">
    <property type="entry name" value="bHLH-PAS_SRC"/>
    <property type="match status" value="1"/>
</dbReference>
<feature type="region of interest" description="Disordered" evidence="1">
    <location>
        <begin position="1"/>
        <end position="33"/>
    </location>
</feature>
<dbReference type="InterPro" id="IPR013767">
    <property type="entry name" value="PAS_fold"/>
</dbReference>
<dbReference type="PROSITE" id="PS50112">
    <property type="entry name" value="PAS"/>
    <property type="match status" value="2"/>
</dbReference>
<proteinExistence type="predicted"/>
<dbReference type="SMART" id="SM00091">
    <property type="entry name" value="PAS"/>
    <property type="match status" value="2"/>
</dbReference>
<evidence type="ECO:0000259" key="3">
    <source>
        <dbReference type="PROSITE" id="PS50888"/>
    </source>
</evidence>
<feature type="compositionally biased region" description="Low complexity" evidence="1">
    <location>
        <begin position="346"/>
        <end position="370"/>
    </location>
</feature>
<feature type="compositionally biased region" description="Low complexity" evidence="1">
    <location>
        <begin position="512"/>
        <end position="537"/>
    </location>
</feature>
<evidence type="ECO:0000259" key="2">
    <source>
        <dbReference type="PROSITE" id="PS50112"/>
    </source>
</evidence>
<feature type="domain" description="PAS" evidence="2">
    <location>
        <begin position="94"/>
        <end position="155"/>
    </location>
</feature>
<dbReference type="PROSITE" id="PS50888">
    <property type="entry name" value="BHLH"/>
    <property type="match status" value="1"/>
</dbReference>
<dbReference type="InterPro" id="IPR056193">
    <property type="entry name" value="bHLH_NCOA1-3"/>
</dbReference>
<dbReference type="Gene3D" id="4.10.280.10">
    <property type="entry name" value="Helix-loop-helix DNA-binding domain"/>
    <property type="match status" value="1"/>
</dbReference>